<comment type="caution">
    <text evidence="1">The sequence shown here is derived from an EMBL/GenBank/DDBJ whole genome shotgun (WGS) entry which is preliminary data.</text>
</comment>
<keyword evidence="2" id="KW-1185">Reference proteome</keyword>
<accession>A0AAV5AAU6</accession>
<evidence type="ECO:0000313" key="2">
    <source>
        <dbReference type="Proteomes" id="UP001050691"/>
    </source>
</evidence>
<proteinExistence type="predicted"/>
<dbReference type="Proteomes" id="UP001050691">
    <property type="component" value="Unassembled WGS sequence"/>
</dbReference>
<dbReference type="AlphaFoldDB" id="A0AAV5AAU6"/>
<gene>
    <name evidence="1" type="ORF">Clacol_006000</name>
</gene>
<evidence type="ECO:0008006" key="3">
    <source>
        <dbReference type="Google" id="ProtNLM"/>
    </source>
</evidence>
<organism evidence="1 2">
    <name type="scientific">Clathrus columnatus</name>
    <dbReference type="NCBI Taxonomy" id="1419009"/>
    <lineage>
        <taxon>Eukaryota</taxon>
        <taxon>Fungi</taxon>
        <taxon>Dikarya</taxon>
        <taxon>Basidiomycota</taxon>
        <taxon>Agaricomycotina</taxon>
        <taxon>Agaricomycetes</taxon>
        <taxon>Phallomycetidae</taxon>
        <taxon>Phallales</taxon>
        <taxon>Clathraceae</taxon>
        <taxon>Clathrus</taxon>
    </lineage>
</organism>
<dbReference type="EMBL" id="BPWL01000007">
    <property type="protein sequence ID" value="GJJ11762.1"/>
    <property type="molecule type" value="Genomic_DNA"/>
</dbReference>
<protein>
    <recommendedName>
        <fullName evidence="3">PAZ domain-containing protein</fullName>
    </recommendedName>
</protein>
<evidence type="ECO:0000313" key="1">
    <source>
        <dbReference type="EMBL" id="GJJ11762.1"/>
    </source>
</evidence>
<reference evidence="1" key="1">
    <citation type="submission" date="2021-10" db="EMBL/GenBank/DDBJ databases">
        <title>De novo Genome Assembly of Clathrus columnatus (Basidiomycota, Fungi) Using Illumina and Nanopore Sequence Data.</title>
        <authorList>
            <person name="Ogiso-Tanaka E."/>
            <person name="Itagaki H."/>
            <person name="Hosoya T."/>
            <person name="Hosaka K."/>
        </authorList>
    </citation>
    <scope>NUCLEOTIDE SEQUENCE</scope>
    <source>
        <strain evidence="1">MO-923</strain>
    </source>
</reference>
<sequence length="320" mass="36716">MNPNFAPHENSGSDNTRLDYLKLYMRQLGLDSIPLVPPKSEMFQRGGSVKVPIAILHCSDVQNDAINKIYAQNEHFIKIFDQMDEAQLDARCLLGQHNLVIEELEDLGNGWSRRWSSNQSGMSSVARKAKVDKRKLIHGESVNNDEWKRKMPYDFTGCLAHLDITYTMNKFKILRITGIIKHVEPCKKKLMTRIPPVPLHPHVIQVALEQINQGASLGAIQKLNQQFKEGGFYHGQDLNAPSRANFRYTIFPADSQTLYHRQVQALGMDTQKSPEINIDNWLSPGHYDYKQSLSLAIFYYKPRTATNNRFKLCIQTEEMK</sequence>
<name>A0AAV5AAU6_9AGAM</name>